<comment type="caution">
    <text evidence="2">The sequence shown here is derived from an EMBL/GenBank/DDBJ whole genome shotgun (WGS) entry which is preliminary data.</text>
</comment>
<organism evidence="2 3">
    <name type="scientific">Candidatus Berkelbacteria bacterium CG08_land_8_20_14_0_20_39_8</name>
    <dbReference type="NCBI Taxonomy" id="1974511"/>
    <lineage>
        <taxon>Bacteria</taxon>
        <taxon>Candidatus Berkelbacteria</taxon>
    </lineage>
</organism>
<reference evidence="3" key="1">
    <citation type="submission" date="2017-09" db="EMBL/GenBank/DDBJ databases">
        <title>Depth-based differentiation of microbial function through sediment-hosted aquifers and enrichment of novel symbionts in the deep terrestrial subsurface.</title>
        <authorList>
            <person name="Probst A.J."/>
            <person name="Ladd B."/>
            <person name="Jarett J.K."/>
            <person name="Geller-Mcgrath D.E."/>
            <person name="Sieber C.M.K."/>
            <person name="Emerson J.B."/>
            <person name="Anantharaman K."/>
            <person name="Thomas B.C."/>
            <person name="Malmstrom R."/>
            <person name="Stieglmeier M."/>
            <person name="Klingl A."/>
            <person name="Woyke T."/>
            <person name="Ryan C.M."/>
            <person name="Banfield J.F."/>
        </authorList>
    </citation>
    <scope>NUCLEOTIDE SEQUENCE [LARGE SCALE GENOMIC DNA]</scope>
</reference>
<evidence type="ECO:0000313" key="3">
    <source>
        <dbReference type="Proteomes" id="UP000229896"/>
    </source>
</evidence>
<evidence type="ECO:0000313" key="2">
    <source>
        <dbReference type="EMBL" id="PIU24564.1"/>
    </source>
</evidence>
<dbReference type="NCBIfam" id="TIGR04088">
    <property type="entry name" value="cognate_SipW"/>
    <property type="match status" value="1"/>
</dbReference>
<name>A0A2M6YD28_9BACT</name>
<dbReference type="EMBL" id="PEXI01000016">
    <property type="protein sequence ID" value="PIU24564.1"/>
    <property type="molecule type" value="Genomic_DNA"/>
</dbReference>
<keyword evidence="1" id="KW-0732">Signal</keyword>
<feature type="signal peptide" evidence="1">
    <location>
        <begin position="1"/>
        <end position="24"/>
    </location>
</feature>
<dbReference type="AlphaFoldDB" id="A0A2M6YD28"/>
<dbReference type="Proteomes" id="UP000229896">
    <property type="component" value="Unassembled WGS sequence"/>
</dbReference>
<feature type="chain" id="PRO_5014610931" evidence="1">
    <location>
        <begin position="25"/>
        <end position="167"/>
    </location>
</feature>
<dbReference type="InterPro" id="IPR023833">
    <property type="entry name" value="Signal_pept_SipW-depend-type"/>
</dbReference>
<protein>
    <submittedName>
        <fullName evidence="2">Uncharacterized protein</fullName>
    </submittedName>
</protein>
<proteinExistence type="predicted"/>
<sequence>MLRIAKSLLTIVAVAAIATSATSAAWTDSTTVPDNSFTTGFMDISTLPTSALFTATNIYPGWSEEQVLTVINSGSVPLNYDIVASQSAGDAALYTSADFLLKIGTISGGNDVYDGTVSGLIGLLLVRNLAAGNSENLYVTVSLDSGAGNGLQSLSAVVLLTLSATQP</sequence>
<accession>A0A2M6YD28</accession>
<evidence type="ECO:0000256" key="1">
    <source>
        <dbReference type="SAM" id="SignalP"/>
    </source>
</evidence>
<gene>
    <name evidence="2" type="ORF">COT12_00375</name>
</gene>